<accession>A0A813R2N5</accession>
<proteinExistence type="predicted"/>
<feature type="compositionally biased region" description="Basic and acidic residues" evidence="1">
    <location>
        <begin position="227"/>
        <end position="247"/>
    </location>
</feature>
<dbReference type="AlphaFoldDB" id="A0A813R2N5"/>
<evidence type="ECO:0000313" key="3">
    <source>
        <dbReference type="Proteomes" id="UP000663854"/>
    </source>
</evidence>
<feature type="compositionally biased region" description="Basic and acidic residues" evidence="1">
    <location>
        <begin position="72"/>
        <end position="82"/>
    </location>
</feature>
<feature type="compositionally biased region" description="Basic and acidic residues" evidence="1">
    <location>
        <begin position="260"/>
        <end position="286"/>
    </location>
</feature>
<feature type="region of interest" description="Disordered" evidence="1">
    <location>
        <begin position="1"/>
        <end position="298"/>
    </location>
</feature>
<dbReference type="EMBL" id="CAJNOH010000026">
    <property type="protein sequence ID" value="CAF0777601.1"/>
    <property type="molecule type" value="Genomic_DNA"/>
</dbReference>
<gene>
    <name evidence="2" type="ORF">PYM288_LOCUS3447</name>
</gene>
<feature type="compositionally biased region" description="Basic and acidic residues" evidence="1">
    <location>
        <begin position="19"/>
        <end position="33"/>
    </location>
</feature>
<comment type="caution">
    <text evidence="2">The sequence shown here is derived from an EMBL/GenBank/DDBJ whole genome shotgun (WGS) entry which is preliminary data.</text>
</comment>
<name>A0A813R2N5_9BILA</name>
<feature type="compositionally biased region" description="Gly residues" evidence="1">
    <location>
        <begin position="34"/>
        <end position="71"/>
    </location>
</feature>
<evidence type="ECO:0000256" key="1">
    <source>
        <dbReference type="SAM" id="MobiDB-lite"/>
    </source>
</evidence>
<feature type="compositionally biased region" description="Low complexity" evidence="1">
    <location>
        <begin position="176"/>
        <end position="199"/>
    </location>
</feature>
<feature type="non-terminal residue" evidence="2">
    <location>
        <position position="298"/>
    </location>
</feature>
<dbReference type="Proteomes" id="UP000663854">
    <property type="component" value="Unassembled WGS sequence"/>
</dbReference>
<protein>
    <submittedName>
        <fullName evidence="2">Uncharacterized protein</fullName>
    </submittedName>
</protein>
<organism evidence="2 3">
    <name type="scientific">Rotaria sordida</name>
    <dbReference type="NCBI Taxonomy" id="392033"/>
    <lineage>
        <taxon>Eukaryota</taxon>
        <taxon>Metazoa</taxon>
        <taxon>Spiralia</taxon>
        <taxon>Gnathifera</taxon>
        <taxon>Rotifera</taxon>
        <taxon>Eurotatoria</taxon>
        <taxon>Bdelloidea</taxon>
        <taxon>Philodinida</taxon>
        <taxon>Philodinidae</taxon>
        <taxon>Rotaria</taxon>
    </lineage>
</organism>
<reference evidence="2" key="1">
    <citation type="submission" date="2021-02" db="EMBL/GenBank/DDBJ databases">
        <authorList>
            <person name="Nowell W R."/>
        </authorList>
    </citation>
    <scope>NUCLEOTIDE SEQUENCE</scope>
</reference>
<feature type="compositionally biased region" description="Basic and acidic residues" evidence="1">
    <location>
        <begin position="209"/>
        <end position="220"/>
    </location>
</feature>
<sequence>MSSHHRSGGPPSLMDDVPDFDRSLHSHRFEGGRGGRGRGGGMRGRGGGDGGGMRGRGGGDGGFGPRGGSRGGRGDFHQRDRFNNNNFNRSYDEQRGGGDGGQSKMPSLFDVDQQQLRSFDRDNNRGGGRGRMPFPRGEGGAGRSSSGDDRYRHSGGSKQGSTDVPPPLLDFANEKSSLTANASSNSLPSLLSVQVEGSGVPPPGPELNKSLETHKEHQHGDNLNTRSDNHSSLRDNEGRYRDRDSRKPSRGGFNRSSSFNRDRSRSPRDRDRDRDRHGPPKDDRRGGRGGRGGGGGGG</sequence>
<feature type="compositionally biased region" description="Gly residues" evidence="1">
    <location>
        <begin position="289"/>
        <end position="298"/>
    </location>
</feature>
<evidence type="ECO:0000313" key="2">
    <source>
        <dbReference type="EMBL" id="CAF0777601.1"/>
    </source>
</evidence>